<keyword evidence="3" id="KW-1185">Reference proteome</keyword>
<evidence type="ECO:0000313" key="3">
    <source>
        <dbReference type="Proteomes" id="UP000314294"/>
    </source>
</evidence>
<evidence type="ECO:0000313" key="2">
    <source>
        <dbReference type="EMBL" id="TNN61424.1"/>
    </source>
</evidence>
<protein>
    <submittedName>
        <fullName evidence="2">Uncharacterized protein</fullName>
    </submittedName>
</protein>
<accession>A0A4Z2H983</accession>
<dbReference type="AlphaFoldDB" id="A0A4Z2H983"/>
<comment type="caution">
    <text evidence="2">The sequence shown here is derived from an EMBL/GenBank/DDBJ whole genome shotgun (WGS) entry which is preliminary data.</text>
</comment>
<reference evidence="2 3" key="1">
    <citation type="submission" date="2019-03" db="EMBL/GenBank/DDBJ databases">
        <title>First draft genome of Liparis tanakae, snailfish: a comprehensive survey of snailfish specific genes.</title>
        <authorList>
            <person name="Kim W."/>
            <person name="Song I."/>
            <person name="Jeong J.-H."/>
            <person name="Kim D."/>
            <person name="Kim S."/>
            <person name="Ryu S."/>
            <person name="Song J.Y."/>
            <person name="Lee S.K."/>
        </authorList>
    </citation>
    <scope>NUCLEOTIDE SEQUENCE [LARGE SCALE GENOMIC DNA]</scope>
    <source>
        <tissue evidence="2">Muscle</tissue>
    </source>
</reference>
<evidence type="ECO:0000256" key="1">
    <source>
        <dbReference type="SAM" id="MobiDB-lite"/>
    </source>
</evidence>
<name>A0A4Z2H983_9TELE</name>
<sequence length="109" mass="11941">MEGKDGSMSRCPGGRSALAAKHGCRPTRCRESIRLLNPACAAEPVARGPEGTTYIFEQETQADGRQQRAGSCRQNLPMKNRNPSGTFTAFLCILFWTIPPTRPAPRYAT</sequence>
<dbReference type="EMBL" id="SRLO01000315">
    <property type="protein sequence ID" value="TNN61424.1"/>
    <property type="molecule type" value="Genomic_DNA"/>
</dbReference>
<feature type="region of interest" description="Disordered" evidence="1">
    <location>
        <begin position="1"/>
        <end position="22"/>
    </location>
</feature>
<gene>
    <name evidence="2" type="ORF">EYF80_028303</name>
</gene>
<organism evidence="2 3">
    <name type="scientific">Liparis tanakae</name>
    <name type="common">Tanaka's snailfish</name>
    <dbReference type="NCBI Taxonomy" id="230148"/>
    <lineage>
        <taxon>Eukaryota</taxon>
        <taxon>Metazoa</taxon>
        <taxon>Chordata</taxon>
        <taxon>Craniata</taxon>
        <taxon>Vertebrata</taxon>
        <taxon>Euteleostomi</taxon>
        <taxon>Actinopterygii</taxon>
        <taxon>Neopterygii</taxon>
        <taxon>Teleostei</taxon>
        <taxon>Neoteleostei</taxon>
        <taxon>Acanthomorphata</taxon>
        <taxon>Eupercaria</taxon>
        <taxon>Perciformes</taxon>
        <taxon>Cottioidei</taxon>
        <taxon>Cottales</taxon>
        <taxon>Liparidae</taxon>
        <taxon>Liparis</taxon>
    </lineage>
</organism>
<dbReference type="Proteomes" id="UP000314294">
    <property type="component" value="Unassembled WGS sequence"/>
</dbReference>
<proteinExistence type="predicted"/>